<evidence type="ECO:0000313" key="2">
    <source>
        <dbReference type="Proteomes" id="UP000238164"/>
    </source>
</evidence>
<reference evidence="1 2" key="1">
    <citation type="submission" date="2018-02" db="EMBL/GenBank/DDBJ databases">
        <authorList>
            <person name="Cohen D.B."/>
            <person name="Kent A.D."/>
        </authorList>
    </citation>
    <scope>NUCLEOTIDE SEQUENCE [LARGE SCALE GENOMIC DNA]</scope>
    <source>
        <strain evidence="1">1</strain>
    </source>
</reference>
<gene>
    <name evidence="1" type="ORF">MPLG2_0911</name>
</gene>
<dbReference type="EMBL" id="LT985188">
    <property type="protein sequence ID" value="SPD85947.1"/>
    <property type="molecule type" value="Genomic_DNA"/>
</dbReference>
<dbReference type="Proteomes" id="UP000238164">
    <property type="component" value="Chromosome 1"/>
</dbReference>
<organism evidence="1 2">
    <name type="scientific">Micropruina glycogenica</name>
    <dbReference type="NCBI Taxonomy" id="75385"/>
    <lineage>
        <taxon>Bacteria</taxon>
        <taxon>Bacillati</taxon>
        <taxon>Actinomycetota</taxon>
        <taxon>Actinomycetes</taxon>
        <taxon>Propionibacteriales</taxon>
        <taxon>Nocardioidaceae</taxon>
        <taxon>Micropruina</taxon>
    </lineage>
</organism>
<keyword evidence="2" id="KW-1185">Reference proteome</keyword>
<evidence type="ECO:0000313" key="1">
    <source>
        <dbReference type="EMBL" id="SPD85947.1"/>
    </source>
</evidence>
<sequence>MTSANTSRFCTPAETSASSCDWASWFGVLTRVYPRSLTPASVPHKSRTEINPRHFAVRLLSETLRSDWTSALGRQSAGVLRASQ</sequence>
<accession>A0A2N9JCV3</accession>
<dbReference type="KEGG" id="mgg:MPLG2_0911"/>
<name>A0A2N9JCV3_9ACTN</name>
<protein>
    <submittedName>
        <fullName evidence="1">Uncharacterized protein</fullName>
    </submittedName>
</protein>
<proteinExistence type="predicted"/>
<dbReference type="AlphaFoldDB" id="A0A2N9JCV3"/>